<dbReference type="EMBL" id="CP002810">
    <property type="protein sequence ID" value="AEG44638.1"/>
    <property type="molecule type" value="Genomic_DNA"/>
</dbReference>
<accession>F6FX38</accession>
<evidence type="ECO:0000313" key="2">
    <source>
        <dbReference type="EMBL" id="AEG44638.1"/>
    </source>
</evidence>
<evidence type="ECO:0000256" key="1">
    <source>
        <dbReference type="SAM" id="MobiDB-lite"/>
    </source>
</evidence>
<gene>
    <name evidence="2" type="ordered locus">Isova_1897</name>
</gene>
<keyword evidence="3" id="KW-1185">Reference proteome</keyword>
<dbReference type="Proteomes" id="UP000009236">
    <property type="component" value="Chromosome"/>
</dbReference>
<dbReference type="KEGG" id="iva:Isova_1897"/>
<feature type="region of interest" description="Disordered" evidence="1">
    <location>
        <begin position="211"/>
        <end position="246"/>
    </location>
</feature>
<dbReference type="HOGENOM" id="CLU_1127886_0_0_11"/>
<feature type="compositionally biased region" description="Low complexity" evidence="1">
    <location>
        <begin position="36"/>
        <end position="59"/>
    </location>
</feature>
<feature type="compositionally biased region" description="Basic and acidic residues" evidence="1">
    <location>
        <begin position="229"/>
        <end position="246"/>
    </location>
</feature>
<proteinExistence type="predicted"/>
<sequence>MSSSAPTARQPGVVRTVAVVATLAVLVAGGAGYAVGRTTAAPPADTTASTTGDAGAAETPEPGSVEAIAAQLAEQQAAERADLAADLSAAGQEAYDRLMPVLAEVSTVLPVGGGAGAAAEEADVDRWLEEVAAARAALEAVPDGTSEHTVTRAAFLGAVDLLDATLRELRSGDAGTAGSRRDAAVELWLAGAAQLDTLMIGSSGRHVHLFLTPDGDPDSIPSEFAPLDHGSEEQEGDGHDDHGDHD</sequence>
<evidence type="ECO:0000313" key="3">
    <source>
        <dbReference type="Proteomes" id="UP000009236"/>
    </source>
</evidence>
<dbReference type="AlphaFoldDB" id="F6FX38"/>
<protein>
    <submittedName>
        <fullName evidence="2">Uncharacterized protein</fullName>
    </submittedName>
</protein>
<reference evidence="2 3" key="1">
    <citation type="submission" date="2011-05" db="EMBL/GenBank/DDBJ databases">
        <title>Complete sequence of Isoptericola variabilis 225.</title>
        <authorList>
            <consortium name="US DOE Joint Genome Institute"/>
            <person name="Lucas S."/>
            <person name="Han J."/>
            <person name="Lapidus A."/>
            <person name="Cheng J.-F."/>
            <person name="Goodwin L."/>
            <person name="Pitluck S."/>
            <person name="Peters L."/>
            <person name="Mikhailova N."/>
            <person name="Zeytun A."/>
            <person name="Han C."/>
            <person name="Tapia R."/>
            <person name="Land M."/>
            <person name="Hauser L."/>
            <person name="Kyrpides N."/>
            <person name="Ivanova N."/>
            <person name="Pagani I."/>
            <person name="Siebers A."/>
            <person name="Allgaier M."/>
            <person name="Thelen M."/>
            <person name="Hugenholtz P."/>
            <person name="Gladden J."/>
            <person name="Woyke T."/>
        </authorList>
    </citation>
    <scope>NUCLEOTIDE SEQUENCE [LARGE SCALE GENOMIC DNA]</scope>
    <source>
        <strain evidence="3">225</strain>
    </source>
</reference>
<organism evidence="3">
    <name type="scientific">Isoptericola variabilis (strain 225)</name>
    <dbReference type="NCBI Taxonomy" id="743718"/>
    <lineage>
        <taxon>Bacteria</taxon>
        <taxon>Bacillati</taxon>
        <taxon>Actinomycetota</taxon>
        <taxon>Actinomycetes</taxon>
        <taxon>Micrococcales</taxon>
        <taxon>Promicromonosporaceae</taxon>
        <taxon>Isoptericola</taxon>
    </lineage>
</organism>
<name>F6FX38_ISOV2</name>
<feature type="region of interest" description="Disordered" evidence="1">
    <location>
        <begin position="36"/>
        <end position="62"/>
    </location>
</feature>
<dbReference type="RefSeq" id="WP_013839030.1">
    <property type="nucleotide sequence ID" value="NC_015588.1"/>
</dbReference>